<dbReference type="OrthoDB" id="713199at2"/>
<dbReference type="AlphaFoldDB" id="A0A3R9NH45"/>
<evidence type="ECO:0000313" key="4">
    <source>
        <dbReference type="Proteomes" id="UP000273500"/>
    </source>
</evidence>
<gene>
    <name evidence="3" type="ORF">EI291_16800</name>
</gene>
<keyword evidence="1" id="KW-1133">Transmembrane helix</keyword>
<reference evidence="3 4" key="1">
    <citation type="submission" date="2018-12" db="EMBL/GenBank/DDBJ databases">
        <authorList>
            <person name="Feng G."/>
            <person name="Zhu H."/>
        </authorList>
    </citation>
    <scope>NUCLEOTIDE SEQUENCE [LARGE SCALE GENOMIC DNA]</scope>
    <source>
        <strain evidence="3 4">KCTC 12533</strain>
    </source>
</reference>
<feature type="transmembrane region" description="Helical" evidence="1">
    <location>
        <begin position="404"/>
        <end position="424"/>
    </location>
</feature>
<evidence type="ECO:0000256" key="1">
    <source>
        <dbReference type="SAM" id="Phobius"/>
    </source>
</evidence>
<comment type="caution">
    <text evidence="3">The sequence shown here is derived from an EMBL/GenBank/DDBJ whole genome shotgun (WGS) entry which is preliminary data.</text>
</comment>
<protein>
    <submittedName>
        <fullName evidence="3">DUF4178 domain-containing protein</fullName>
    </submittedName>
</protein>
<dbReference type="Proteomes" id="UP000273500">
    <property type="component" value="Unassembled WGS sequence"/>
</dbReference>
<sequence length="447" mass="50230">MSQLFSLAPAAVKCPNCGHEVRYYDAVHSAFFGCAQCRTFFEYPETGAPKQLRKFKEVPTHSPVLAIGSTGQLEGKTYRVTGYMWRCEAKHASYRWEEFQLREEATGAYRQLAVFQGHWLLITATKQQYRVSLGGVVETPETDYALYNRYSPRILYAEGEFDWNVLADEGLTISEYISPPLMLVRERKNKSYNHWFKAHHLEPREVAEAFGLQPEQLPYRNGVGAAQPAPGAAIWPQLRTFSLLMALLVVVTHLYLMLWGNETVFNQEFVSEVPVVAAPDSARLAVPGTGTAQERQPLISPSFTVPGTGALNINLQAEVNNTWVEVPFTLVNEQTGQQFAGTGSIEYYSGVEDGESWSEGNKQQELLLNTVPTGRYHLNFYPVTDPVNTFGIHFRARVEARATAGSNAVLALLLLLLYPGILYLRRALHERTRWENSDFSPYASSDS</sequence>
<feature type="domain" description="DUF4178" evidence="2">
    <location>
        <begin position="67"/>
        <end position="203"/>
    </location>
</feature>
<keyword evidence="1" id="KW-0472">Membrane</keyword>
<keyword evidence="4" id="KW-1185">Reference proteome</keyword>
<accession>A0A3R9NH45</accession>
<keyword evidence="1" id="KW-0812">Transmembrane</keyword>
<dbReference type="EMBL" id="RWIT01000011">
    <property type="protein sequence ID" value="RSK46981.1"/>
    <property type="molecule type" value="Genomic_DNA"/>
</dbReference>
<proteinExistence type="predicted"/>
<dbReference type="Pfam" id="PF13785">
    <property type="entry name" value="DUF4178"/>
    <property type="match status" value="1"/>
</dbReference>
<name>A0A3R9NH45_9BACT</name>
<evidence type="ECO:0000259" key="2">
    <source>
        <dbReference type="Pfam" id="PF13785"/>
    </source>
</evidence>
<organism evidence="3 4">
    <name type="scientific">Hymenobacter rigui</name>
    <dbReference type="NCBI Taxonomy" id="334424"/>
    <lineage>
        <taxon>Bacteria</taxon>
        <taxon>Pseudomonadati</taxon>
        <taxon>Bacteroidota</taxon>
        <taxon>Cytophagia</taxon>
        <taxon>Cytophagales</taxon>
        <taxon>Hymenobacteraceae</taxon>
        <taxon>Hymenobacter</taxon>
    </lineage>
</organism>
<dbReference type="RefSeq" id="WP_125422605.1">
    <property type="nucleotide sequence ID" value="NZ_RWIT01000011.1"/>
</dbReference>
<dbReference type="InterPro" id="IPR025235">
    <property type="entry name" value="DUF4178"/>
</dbReference>
<evidence type="ECO:0000313" key="3">
    <source>
        <dbReference type="EMBL" id="RSK46981.1"/>
    </source>
</evidence>